<feature type="compositionally biased region" description="Low complexity" evidence="1">
    <location>
        <begin position="345"/>
        <end position="355"/>
    </location>
</feature>
<comment type="caution">
    <text evidence="4">The sequence shown here is derived from an EMBL/GenBank/DDBJ whole genome shotgun (WGS) entry which is preliminary data.</text>
</comment>
<feature type="compositionally biased region" description="Basic and acidic residues" evidence="1">
    <location>
        <begin position="256"/>
        <end position="265"/>
    </location>
</feature>
<feature type="region of interest" description="Disordered" evidence="1">
    <location>
        <begin position="586"/>
        <end position="614"/>
    </location>
</feature>
<feature type="region of interest" description="Disordered" evidence="1">
    <location>
        <begin position="1276"/>
        <end position="1312"/>
    </location>
</feature>
<feature type="compositionally biased region" description="Low complexity" evidence="1">
    <location>
        <begin position="1276"/>
        <end position="1297"/>
    </location>
</feature>
<feature type="domain" description="SAC" evidence="2">
    <location>
        <begin position="464"/>
        <end position="1047"/>
    </location>
</feature>
<accession>A0AAN6GH63</accession>
<dbReference type="Proteomes" id="UP001176521">
    <property type="component" value="Unassembled WGS sequence"/>
</dbReference>
<dbReference type="Pfam" id="PF12456">
    <property type="entry name" value="hSac2"/>
    <property type="match status" value="1"/>
</dbReference>
<proteinExistence type="predicted"/>
<keyword evidence="5" id="KW-1185">Reference proteome</keyword>
<dbReference type="GO" id="GO:0005783">
    <property type="term" value="C:endoplasmic reticulum"/>
    <property type="evidence" value="ECO:0007669"/>
    <property type="project" value="TreeGrafter"/>
</dbReference>
<evidence type="ECO:0000313" key="4">
    <source>
        <dbReference type="EMBL" id="KAK0533794.1"/>
    </source>
</evidence>
<protein>
    <recommendedName>
        <fullName evidence="6">SAC domain-containing protein</fullName>
    </recommendedName>
</protein>
<dbReference type="PROSITE" id="PS51791">
    <property type="entry name" value="HSAC2"/>
    <property type="match status" value="1"/>
</dbReference>
<feature type="domain" description="HSac2" evidence="3">
    <location>
        <begin position="1119"/>
        <end position="1261"/>
    </location>
</feature>
<evidence type="ECO:0000256" key="1">
    <source>
        <dbReference type="SAM" id="MobiDB-lite"/>
    </source>
</evidence>
<dbReference type="InterPro" id="IPR022158">
    <property type="entry name" value="Inositol_phosphatase"/>
</dbReference>
<gene>
    <name evidence="4" type="ORF">OC842_002854</name>
</gene>
<feature type="compositionally biased region" description="Low complexity" evidence="1">
    <location>
        <begin position="91"/>
        <end position="103"/>
    </location>
</feature>
<evidence type="ECO:0008006" key="6">
    <source>
        <dbReference type="Google" id="ProtNLM"/>
    </source>
</evidence>
<feature type="compositionally biased region" description="Low complexity" evidence="1">
    <location>
        <begin position="781"/>
        <end position="791"/>
    </location>
</feature>
<dbReference type="GO" id="GO:0046856">
    <property type="term" value="P:phosphatidylinositol dephosphorylation"/>
    <property type="evidence" value="ECO:0007669"/>
    <property type="project" value="TreeGrafter"/>
</dbReference>
<feature type="region of interest" description="Disordered" evidence="1">
    <location>
        <begin position="91"/>
        <end position="133"/>
    </location>
</feature>
<feature type="region of interest" description="Disordered" evidence="1">
    <location>
        <begin position="246"/>
        <end position="437"/>
    </location>
</feature>
<dbReference type="InterPro" id="IPR002013">
    <property type="entry name" value="SAC_dom"/>
</dbReference>
<name>A0AAN6GH63_9BASI</name>
<feature type="compositionally biased region" description="Basic and acidic residues" evidence="1">
    <location>
        <begin position="512"/>
        <end position="521"/>
    </location>
</feature>
<organism evidence="4 5">
    <name type="scientific">Tilletia horrida</name>
    <dbReference type="NCBI Taxonomy" id="155126"/>
    <lineage>
        <taxon>Eukaryota</taxon>
        <taxon>Fungi</taxon>
        <taxon>Dikarya</taxon>
        <taxon>Basidiomycota</taxon>
        <taxon>Ustilaginomycotina</taxon>
        <taxon>Exobasidiomycetes</taxon>
        <taxon>Tilletiales</taxon>
        <taxon>Tilletiaceae</taxon>
        <taxon>Tilletia</taxon>
    </lineage>
</organism>
<dbReference type="Pfam" id="PF02383">
    <property type="entry name" value="Syja_N"/>
    <property type="match status" value="1"/>
</dbReference>
<sequence length="1375" mass="146285">MKAFFATRGQRKPTTAGTAAAAAAAAAAASATATPNPGSSPVGLGGVGLGSNSSSLAVPPFPSPLPHRLLSVYHTPQGILLLPRSASASASSGATETSTAISTPKKGGAIDGTKLHPSTTPASQQHRHRSASGSAVLGAGAGALLPWDRLAHPRAVSAIEAREILDSRDPHIAHDNDVVVAFGVIGMLRLFACAHVLLITGRTSAGNFLHPAYPVYRPNRVFSLPLDPDQALTALSAEAERQRKEAAQAALQAARDVPDHEKTIAEDDEDEDENDDDDDVYTPSILTTDGRFRDGILSRQPSLSGRSIASSTNRPGLASRIPSLGPVPPSARRTASSAQFEEESSGATGSEGAKSMPPLAREQMKGVSGEVAAQPADVDLPGTLAAGDDSTADSEAAAAAASDLTPPADSAPRVSPFTSSESKAEDVTESAAPAAAGTAALSADERYRQAVQAELEDKVVKETVRQYADRGEMYFAYDVDLTRSLSKKSSQIANASGESAGVGNSSVAVGKGGKDDLRPFEEPNQTLPLWRRADRKFWHNEHMAREFVDAGLHNFVLVILQGYFQSTSLPLPPTETLSRASIETDPADVLNPSTSAMDSASEAASGPQSDAEPPTLGAELFLISRRAKERVGLRYQRRGLNDQGECANTVETEQILLLTRRQVVYGPGKTFTSPSTEREHVGYRLSTFTQVRGSVPLFWSQSPFSLRPPIVMERSERDNALACKRHFEMLNGRYGHVTCINLAEQHGREGTLTESFRLHVNALEGVKDEAPEAQGSGETETASTATAAPAAKADDAHAPPKLDAEGIWNAVTALGTEHLPVHYHAFDFHNMCRGMKFENVKFLISEMHDRLGAMGWFERVAASEPSWAEKDAFLSSAALDSSAQPKEGSASDAKLGPGVERAQNGIFRVNCIDCLDRTNVVQSALARHMLTAQLEHFGVIPSANKVESAELAGEAAAAIANSEGTAADAEEDKDAKGAPTEGQIAAAANVTTGASSSTSEARKVRLAGASSVSTASVAQDPRQAEFEFAYNNLWANNGDMISQIYAGTRALKGDFTRTGKRNMMGAFNDATNSIFRLALGAVTDFWRQTVIDFNYGFIGLSALERYNEVLNAQDPAETYRLARVRSHAIETCADLVLKDGEDRIGGWTLFSPIQPNKVQAVKFEEKVLLLTKKALYVCAYDFTAEKLQEYTRIRLGDITGIKKGLYLIAPNEGYHPDDHWGFVVSYLPAGEEIRLNNASVRNIPPPSAASSATPAPTTNFLAFRAVRNEFTSLGSSLTSGGVGETSVASSSSASAPEDAPESREQEEAGMNSREIVTHIVDLVVERCEDAGAVPETAEGSGAFVTEETIQSLAQAKAQAGMFAPLIEGLKRRLWL</sequence>
<dbReference type="GO" id="GO:0043812">
    <property type="term" value="F:phosphatidylinositol-4-phosphate phosphatase activity"/>
    <property type="evidence" value="ECO:0007669"/>
    <property type="project" value="TreeGrafter"/>
</dbReference>
<reference evidence="4" key="1">
    <citation type="journal article" date="2023" name="PhytoFront">
        <title>Draft Genome Resources of Seven Strains of Tilletia horrida, Causal Agent of Kernel Smut of Rice.</title>
        <authorList>
            <person name="Khanal S."/>
            <person name="Antony Babu S."/>
            <person name="Zhou X.G."/>
        </authorList>
    </citation>
    <scope>NUCLEOTIDE SEQUENCE</scope>
    <source>
        <strain evidence="4">TX3</strain>
    </source>
</reference>
<feature type="compositionally biased region" description="Polar residues" evidence="1">
    <location>
        <begin position="494"/>
        <end position="507"/>
    </location>
</feature>
<evidence type="ECO:0000313" key="5">
    <source>
        <dbReference type="Proteomes" id="UP001176521"/>
    </source>
</evidence>
<dbReference type="PROSITE" id="PS50275">
    <property type="entry name" value="SAC"/>
    <property type="match status" value="1"/>
</dbReference>
<feature type="compositionally biased region" description="Polar residues" evidence="1">
    <location>
        <begin position="299"/>
        <end position="314"/>
    </location>
</feature>
<dbReference type="InterPro" id="IPR034753">
    <property type="entry name" value="hSac2"/>
</dbReference>
<evidence type="ECO:0000259" key="2">
    <source>
        <dbReference type="PROSITE" id="PS50275"/>
    </source>
</evidence>
<feature type="compositionally biased region" description="Acidic residues" evidence="1">
    <location>
        <begin position="266"/>
        <end position="280"/>
    </location>
</feature>
<feature type="region of interest" description="Disordered" evidence="1">
    <location>
        <begin position="768"/>
        <end position="799"/>
    </location>
</feature>
<dbReference type="EMBL" id="JAPDMQ010000130">
    <property type="protein sequence ID" value="KAK0533794.1"/>
    <property type="molecule type" value="Genomic_DNA"/>
</dbReference>
<feature type="compositionally biased region" description="Low complexity" evidence="1">
    <location>
        <begin position="385"/>
        <end position="412"/>
    </location>
</feature>
<dbReference type="PANTHER" id="PTHR45662:SF7">
    <property type="entry name" value="SACI DOMAIN PROTEIN (AFU_ORTHOLOGUE AFUA_1G15890)"/>
    <property type="match status" value="1"/>
</dbReference>
<feature type="region of interest" description="Disordered" evidence="1">
    <location>
        <begin position="494"/>
        <end position="522"/>
    </location>
</feature>
<dbReference type="PANTHER" id="PTHR45662">
    <property type="entry name" value="PHOSPHATIDYLINOSITIDE PHOSPHATASE SAC1"/>
    <property type="match status" value="1"/>
</dbReference>
<evidence type="ECO:0000259" key="3">
    <source>
        <dbReference type="PROSITE" id="PS51791"/>
    </source>
</evidence>